<dbReference type="RefSeq" id="XP_502617.3">
    <property type="nucleotide sequence ID" value="XM_502617.3"/>
</dbReference>
<protein>
    <submittedName>
        <fullName evidence="1">Uncharacterized protein</fullName>
    </submittedName>
</protein>
<dbReference type="Pfam" id="PF00378">
    <property type="entry name" value="ECH_1"/>
    <property type="match status" value="1"/>
</dbReference>
<sequence length="265" mass="29964">MSLKLPQSFSLGGPDQLVLVTEEPTYYVLKLNSPPDNRLTPELLTAWIEAMEALALYAEEPKPLVITSAMPKYFSNGLDLEATANVDNFTRDFYYPLIKTLLNFPWPTIGFLNGHTFAGAFVVAGFFDFRVMNPDRGYLCMNEIEFDAPIMGGGMVVFTKLYGRAVAQRITMLAERFPAQKALEAGIIHAKGMWPEVEQMVKKVSHVSGKKFYSLIRKEVMKDIIEALQDSDHQLFLDALMGDHIDPKIEEEQRKRLDPKIKALL</sequence>
<reference evidence="1 2" key="1">
    <citation type="journal article" date="2016" name="PLoS ONE">
        <title>Sequence Assembly of Yarrowia lipolytica Strain W29/CLIB89 Shows Transposable Element Diversity.</title>
        <authorList>
            <person name="Magnan C."/>
            <person name="Yu J."/>
            <person name="Chang I."/>
            <person name="Jahn E."/>
            <person name="Kanomata Y."/>
            <person name="Wu J."/>
            <person name="Zeller M."/>
            <person name="Oakes M."/>
            <person name="Baldi P."/>
            <person name="Sandmeyer S."/>
        </authorList>
    </citation>
    <scope>NUCLEOTIDE SEQUENCE [LARGE SCALE GENOMIC DNA]</scope>
    <source>
        <strain evidence="2">CLIB89(W29)</strain>
    </source>
</reference>
<dbReference type="PANTHER" id="PTHR11941">
    <property type="entry name" value="ENOYL-COA HYDRATASE-RELATED"/>
    <property type="match status" value="1"/>
</dbReference>
<dbReference type="SUPFAM" id="SSF52096">
    <property type="entry name" value="ClpP/crotonase"/>
    <property type="match status" value="1"/>
</dbReference>
<dbReference type="VEuPathDB" id="FungiDB:YALI1_D12028g"/>
<dbReference type="GeneID" id="2910843"/>
<dbReference type="EMBL" id="CP017556">
    <property type="protein sequence ID" value="AOW03831.1"/>
    <property type="molecule type" value="Genomic_DNA"/>
</dbReference>
<dbReference type="InterPro" id="IPR029045">
    <property type="entry name" value="ClpP/crotonase-like_dom_sf"/>
</dbReference>
<dbReference type="AlphaFoldDB" id="A0A1D8NE11"/>
<name>A0A1D8NE11_YARLL</name>
<dbReference type="Gene3D" id="3.90.226.10">
    <property type="entry name" value="2-enoyl-CoA Hydratase, Chain A, domain 1"/>
    <property type="match status" value="1"/>
</dbReference>
<dbReference type="eggNOG" id="ENOG502S53N">
    <property type="taxonomic scope" value="Eukaryota"/>
</dbReference>
<dbReference type="InterPro" id="IPR001753">
    <property type="entry name" value="Enoyl-CoA_hydra/iso"/>
</dbReference>
<dbReference type="CDD" id="cd06558">
    <property type="entry name" value="crotonase-like"/>
    <property type="match status" value="1"/>
</dbReference>
<dbReference type="GO" id="GO:0005777">
    <property type="term" value="C:peroxisome"/>
    <property type="evidence" value="ECO:0007669"/>
    <property type="project" value="TreeGrafter"/>
</dbReference>
<dbReference type="Proteomes" id="UP000182444">
    <property type="component" value="Chromosome 1D"/>
</dbReference>
<dbReference type="FunFam" id="3.90.226.10:FF:000081">
    <property type="entry name" value="Enoyl-CoA hydratase/isomerase"/>
    <property type="match status" value="1"/>
</dbReference>
<dbReference type="VEuPathDB" id="FungiDB:YALI0_D09383g"/>
<dbReference type="GO" id="GO:0004165">
    <property type="term" value="F:delta(3)-delta(2)-enoyl-CoA isomerase activity"/>
    <property type="evidence" value="ECO:0007669"/>
    <property type="project" value="TreeGrafter"/>
</dbReference>
<proteinExistence type="predicted"/>
<accession>A0A1D8NE11</accession>
<evidence type="ECO:0000313" key="2">
    <source>
        <dbReference type="Proteomes" id="UP000182444"/>
    </source>
</evidence>
<dbReference type="KEGG" id="yli:2910843"/>
<dbReference type="GO" id="GO:0006635">
    <property type="term" value="P:fatty acid beta-oxidation"/>
    <property type="evidence" value="ECO:0007669"/>
    <property type="project" value="TreeGrafter"/>
</dbReference>
<gene>
    <name evidence="1" type="ORF">YALI1_D12028g</name>
</gene>
<dbReference type="PANTHER" id="PTHR11941:SF75">
    <property type="entry name" value="ENOYL-COA HYDRATASE_ISOMERASE FAMILY PROTEIN"/>
    <property type="match status" value="1"/>
</dbReference>
<evidence type="ECO:0000313" key="1">
    <source>
        <dbReference type="EMBL" id="AOW03831.1"/>
    </source>
</evidence>
<organism evidence="1 2">
    <name type="scientific">Yarrowia lipolytica</name>
    <name type="common">Candida lipolytica</name>
    <dbReference type="NCBI Taxonomy" id="4952"/>
    <lineage>
        <taxon>Eukaryota</taxon>
        <taxon>Fungi</taxon>
        <taxon>Dikarya</taxon>
        <taxon>Ascomycota</taxon>
        <taxon>Saccharomycotina</taxon>
        <taxon>Dipodascomycetes</taxon>
        <taxon>Dipodascales</taxon>
        <taxon>Dipodascales incertae sedis</taxon>
        <taxon>Yarrowia</taxon>
    </lineage>
</organism>